<dbReference type="Pfam" id="PF09497">
    <property type="entry name" value="Med12"/>
    <property type="match status" value="1"/>
</dbReference>
<dbReference type="PANTHER" id="PTHR46567">
    <property type="entry name" value="MEDIATOR OF RNA POLYMERASE II TRANSCRIPTION SUBUNIT 12"/>
    <property type="match status" value="1"/>
</dbReference>
<keyword evidence="6" id="KW-0539">Nucleus</keyword>
<reference evidence="10 11" key="2">
    <citation type="submission" date="2019-11" db="EMBL/GenBank/DDBJ databases">
        <authorList>
            <person name="Lu H."/>
        </authorList>
    </citation>
    <scope>NUCLEOTIDE SEQUENCE [LARGE SCALE GENOMIC DNA]</scope>
    <source>
        <strain evidence="10 11">FIM1</strain>
    </source>
</reference>
<feature type="region of interest" description="Disordered" evidence="8">
    <location>
        <begin position="1"/>
        <end position="20"/>
    </location>
</feature>
<dbReference type="SMART" id="SM01281">
    <property type="entry name" value="Med12"/>
    <property type="match status" value="1"/>
</dbReference>
<evidence type="ECO:0000256" key="8">
    <source>
        <dbReference type="SAM" id="MobiDB-lite"/>
    </source>
</evidence>
<evidence type="ECO:0000256" key="5">
    <source>
        <dbReference type="ARBA" id="ARBA00023163"/>
    </source>
</evidence>
<reference evidence="10 11" key="1">
    <citation type="submission" date="2016-03" db="EMBL/GenBank/DDBJ databases">
        <title>How can Kluyveromyces marxianus grow so fast - potential evolutionary course in Saccharomyces Complex revealed by comparative genomics.</title>
        <authorList>
            <person name="Mo W."/>
            <person name="Lu W."/>
            <person name="Yang X."/>
            <person name="Qi J."/>
            <person name="Lv H."/>
        </authorList>
    </citation>
    <scope>NUCLEOTIDE SEQUENCE [LARGE SCALE GENOMIC DNA]</scope>
    <source>
        <strain evidence="10 11">FIM1</strain>
    </source>
</reference>
<evidence type="ECO:0000256" key="7">
    <source>
        <dbReference type="ARBA" id="ARBA00032010"/>
    </source>
</evidence>
<evidence type="ECO:0000313" key="11">
    <source>
        <dbReference type="Proteomes" id="UP000422736"/>
    </source>
</evidence>
<name>A0ABX6EUM7_KLUMA</name>
<keyword evidence="5" id="KW-0804">Transcription</keyword>
<proteinExistence type="inferred from homology"/>
<dbReference type="Proteomes" id="UP000422736">
    <property type="component" value="Chromosome 2"/>
</dbReference>
<evidence type="ECO:0000256" key="4">
    <source>
        <dbReference type="ARBA" id="ARBA00023015"/>
    </source>
</evidence>
<evidence type="ECO:0000313" key="10">
    <source>
        <dbReference type="EMBL" id="QGN14594.1"/>
    </source>
</evidence>
<comment type="similarity">
    <text evidence="2">Belongs to the Mediator complex subunit 12 family.</text>
</comment>
<evidence type="ECO:0000256" key="6">
    <source>
        <dbReference type="ARBA" id="ARBA00023242"/>
    </source>
</evidence>
<comment type="subcellular location">
    <subcellularLocation>
        <location evidence="1">Nucleus</location>
    </subcellularLocation>
</comment>
<evidence type="ECO:0000259" key="9">
    <source>
        <dbReference type="SMART" id="SM01281"/>
    </source>
</evidence>
<accession>A0ABX6EUM7</accession>
<keyword evidence="4" id="KW-0805">Transcription regulation</keyword>
<dbReference type="InterPro" id="IPR019035">
    <property type="entry name" value="Mediator_Med12"/>
</dbReference>
<organism evidence="10 11">
    <name type="scientific">Kluyveromyces marxianus</name>
    <name type="common">Yeast</name>
    <name type="synonym">Candida kefyr</name>
    <dbReference type="NCBI Taxonomy" id="4911"/>
    <lineage>
        <taxon>Eukaryota</taxon>
        <taxon>Fungi</taxon>
        <taxon>Dikarya</taxon>
        <taxon>Ascomycota</taxon>
        <taxon>Saccharomycotina</taxon>
        <taxon>Saccharomycetes</taxon>
        <taxon>Saccharomycetales</taxon>
        <taxon>Saccharomycetaceae</taxon>
        <taxon>Kluyveromyces</taxon>
    </lineage>
</organism>
<evidence type="ECO:0000256" key="1">
    <source>
        <dbReference type="ARBA" id="ARBA00004123"/>
    </source>
</evidence>
<gene>
    <name evidence="10" type="primary">SRB8</name>
    <name evidence="10" type="ORF">FIM1_1256</name>
</gene>
<keyword evidence="11" id="KW-1185">Reference proteome</keyword>
<evidence type="ECO:0000256" key="3">
    <source>
        <dbReference type="ARBA" id="ARBA00019622"/>
    </source>
</evidence>
<protein>
    <recommendedName>
        <fullName evidence="3">Mediator of RNA polymerase II transcription subunit 12</fullName>
    </recommendedName>
    <alternativeName>
        <fullName evidence="7">Mediator complex subunit 12</fullName>
    </alternativeName>
</protein>
<dbReference type="PANTHER" id="PTHR46567:SF1">
    <property type="entry name" value="MEDIATOR OF RNA POLYMERASE II TRANSCRIPTION SUBUNIT 12"/>
    <property type="match status" value="1"/>
</dbReference>
<sequence>MPPSKYLLTPPDDLHPLTDSEQPIYPDFDPWVHTREEDKVLNEFVAKGYYTASKVNFETISARSALQGSLPKISSLLGEELSKIIQIREEEINKIGTFDSDESARFTKWAGQDYHLPNRVTLTDQKRNLWLQELSSSSSSLQSLTKSVPHGFRKRYILEQCYIQFVPIYRFIWLIKSCYAIEWKGMVSKAKGEISSDELLRTLYKDWTDSMVVVLEKLVFEVTKYYNDPSQLKLWKLRIAHYLKMLGSCYERELLNKNAMHQWIVDFVSKVESFEFYPMALHILSIFWNGILGTTEEDAETESSFLVIKLSEILLRKYHIVSESKCMINDSKYIINDIQRNSRLKESVLQRLKQFIAHIFHTQSLEAFIMPKQNWNIYKNYLYHILLQNVPERDAQKLKKKLKLISYRNESLRLGSLDMEPSRESSPYNSELALEDVFSGSILNLKNVNPELLSMLDSGLSGSEWGVFVDQKITRMEQVIEIILWSINPSKKHRYDSCHLVAKILVLKMNSQESFQEYGIEDVIWSLIFHFSKLSKLELRKTVWLPKLHQLLNVFIGYGIIKVPTYIRRLISSGVLYLPESENKNFHCKLLINLKISPVMKSQYNMVLKNVSEYAPHFYQQYNFDELVSVFESLKVKLLNGDFEGLEKYPGSIRIMCSEWYLSQICFNQGEMQKIDKKKIIDTFNLFCNTLGELHHFFGWAEYIVYHQLIDDLEILEVFTDILLYLDKAFLLLINDPILFMKTLLHSYTRDLKNKDKAAFELLSYKNFWKFFVKNCSNIIEMDSALQSLIAEVFEIERTKKEKFMKTPSESLAVFLELTGNKHTKLEDQNFPSVIQQNIKKLLHNPEDESTSRKILLLCKASNSTEYNKFLSIFVKRGDFTADELVKLISLRLLSFEVIQKTSHDDILCELVSENNFTYGLNFENEKNAFIRRNFKYVCLQLFPNPQYRQTLVKLLVEYGPNSSFTEKSASVVSHILMEENNMSIIREILLYGMNIQNDPTDNVMDLYQYLNFTNTWLFQILTEFNVNHSESESLSSFFSNIVKTIGCNSLLPKIFSNISDSSSVFTMLTVIEGQFLSKVLDTDKSSMTFLQIMMDTEIVLSRQHINVMTLEMDSSVLELFKERISQFAKMSSDELKQYDENLNELLKMVITHEKFILRHCFESVKLRDTSMIENFYILFQKTSKDLKLKLLLYDLLTSLKSYILDGMKEQSSANIKMPAVLTNLPKFAISSFLGSENSDEDFVERDQPELIHLGLYDAENKKASNKKYFVFNKKTSQFDSAFRIEPFQYLVNYQEPLEGCLNNTSLSLGLFDARLEKTNPS</sequence>
<evidence type="ECO:0000256" key="2">
    <source>
        <dbReference type="ARBA" id="ARBA00010289"/>
    </source>
</evidence>
<dbReference type="EMBL" id="CP015055">
    <property type="protein sequence ID" value="QGN14594.1"/>
    <property type="molecule type" value="Genomic_DNA"/>
</dbReference>
<feature type="domain" description="Mediator complex subunit Med12" evidence="9">
    <location>
        <begin position="113"/>
        <end position="176"/>
    </location>
</feature>